<dbReference type="EMBL" id="EU709732">
    <property type="protein sequence ID" value="ACE07212.1"/>
    <property type="molecule type" value="Genomic_DNA"/>
</dbReference>
<sequence length="56" mass="6397">MIRRGLDHGVPNGIPFWDFVSRNVRQLKFNPTPVFYTGSEHTTSTSMTEELVSFPV</sequence>
<accession>B3GN85</accession>
<reference evidence="1" key="1">
    <citation type="submission" date="2008-05" db="EMBL/GenBank/DDBJ databases">
        <title>Zymomonas mobilis strain CP4 harbors five plasmids of similar size: analysis of a 32.6 kb representative.</title>
        <authorList>
            <person name="Pappas K.M."/>
            <person name="Villias G."/>
            <person name="Krimitzas A."/>
            <person name="Beletsiotis E."/>
            <person name="Typas M.A."/>
        </authorList>
    </citation>
    <scope>NUCLEOTIDE SEQUENCE</scope>
    <source>
        <strain evidence="1">CP4</strain>
        <plasmid evidence="1">pCP4.2</plasmid>
    </source>
</reference>
<evidence type="ECO:0000313" key="1">
    <source>
        <dbReference type="EMBL" id="ACE07212.1"/>
    </source>
</evidence>
<organism evidence="1">
    <name type="scientific">Zymomonas mobilis subsp. mobilis str. CP4 = NRRL B-14023</name>
    <dbReference type="NCBI Taxonomy" id="627343"/>
    <lineage>
        <taxon>Bacteria</taxon>
        <taxon>Pseudomonadati</taxon>
        <taxon>Pseudomonadota</taxon>
        <taxon>Alphaproteobacteria</taxon>
        <taxon>Sphingomonadales</taxon>
        <taxon>Zymomonadaceae</taxon>
        <taxon>Zymomonas</taxon>
    </lineage>
</organism>
<keyword evidence="1" id="KW-0614">Plasmid</keyword>
<name>B3GN85_ZYMMB</name>
<dbReference type="AlphaFoldDB" id="B3GN85"/>
<geneLocation type="plasmid" evidence="1">
    <name>pCP4.2</name>
</geneLocation>
<proteinExistence type="predicted"/>
<protein>
    <submittedName>
        <fullName evidence="1">Uncharacterized protein</fullName>
    </submittedName>
</protein>